<proteinExistence type="inferred from homology"/>
<sequence>MEDNRIVDLYWARSEDAITETSEKYGKYCYSIAYNILSNAEDADESVNDTYLDAWHNMPPHRPTTLSTFLGKITRRVSIDKWRGRTADKRGGGEIVLALDELADCVPSDHSVEREVEAATLEKIINDFVMSLPLMERRVFICRYWYLDPISAIAEQFGFSQSKVKMILHRQRQKLQSILEREAFL</sequence>
<dbReference type="SUPFAM" id="SSF88946">
    <property type="entry name" value="Sigma2 domain of RNA polymerase sigma factors"/>
    <property type="match status" value="1"/>
</dbReference>
<dbReference type="InterPro" id="IPR014284">
    <property type="entry name" value="RNA_pol_sigma-70_dom"/>
</dbReference>
<dbReference type="PANTHER" id="PTHR43133:SF8">
    <property type="entry name" value="RNA POLYMERASE SIGMA FACTOR HI_1459-RELATED"/>
    <property type="match status" value="1"/>
</dbReference>
<dbReference type="Pfam" id="PF04542">
    <property type="entry name" value="Sigma70_r2"/>
    <property type="match status" value="1"/>
</dbReference>
<evidence type="ECO:0000313" key="8">
    <source>
        <dbReference type="EMBL" id="VYT48011.1"/>
    </source>
</evidence>
<dbReference type="GO" id="GO:0016987">
    <property type="term" value="F:sigma factor activity"/>
    <property type="evidence" value="ECO:0007669"/>
    <property type="project" value="UniProtKB-KW"/>
</dbReference>
<feature type="domain" description="RNA polymerase sigma-70 region 4" evidence="7">
    <location>
        <begin position="131"/>
        <end position="176"/>
    </location>
</feature>
<evidence type="ECO:0000256" key="4">
    <source>
        <dbReference type="ARBA" id="ARBA00023125"/>
    </source>
</evidence>
<accession>A0A6N2X1M9</accession>
<dbReference type="GO" id="GO:0006352">
    <property type="term" value="P:DNA-templated transcription initiation"/>
    <property type="evidence" value="ECO:0007669"/>
    <property type="project" value="InterPro"/>
</dbReference>
<dbReference type="Pfam" id="PF04545">
    <property type="entry name" value="Sigma70_r4"/>
    <property type="match status" value="1"/>
</dbReference>
<dbReference type="Gene3D" id="1.10.1740.10">
    <property type="match status" value="1"/>
</dbReference>
<name>A0A6N2X1M9_9FIRM</name>
<dbReference type="PANTHER" id="PTHR43133">
    <property type="entry name" value="RNA POLYMERASE ECF-TYPE SIGMA FACTO"/>
    <property type="match status" value="1"/>
</dbReference>
<evidence type="ECO:0000259" key="6">
    <source>
        <dbReference type="Pfam" id="PF04542"/>
    </source>
</evidence>
<evidence type="ECO:0000259" key="7">
    <source>
        <dbReference type="Pfam" id="PF04545"/>
    </source>
</evidence>
<keyword evidence="4" id="KW-0238">DNA-binding</keyword>
<keyword evidence="2" id="KW-0805">Transcription regulation</keyword>
<dbReference type="InterPro" id="IPR007630">
    <property type="entry name" value="RNA_pol_sigma70_r4"/>
</dbReference>
<gene>
    <name evidence="8" type="ORF">CBLFYP116_04279</name>
</gene>
<keyword evidence="5" id="KW-0804">Transcription</keyword>
<dbReference type="GO" id="GO:0003677">
    <property type="term" value="F:DNA binding"/>
    <property type="evidence" value="ECO:0007669"/>
    <property type="project" value="UniProtKB-KW"/>
</dbReference>
<protein>
    <submittedName>
        <fullName evidence="8">RNA polymerase sigma factor</fullName>
    </submittedName>
</protein>
<evidence type="ECO:0000256" key="5">
    <source>
        <dbReference type="ARBA" id="ARBA00023163"/>
    </source>
</evidence>
<keyword evidence="3" id="KW-0731">Sigma factor</keyword>
<dbReference type="NCBIfam" id="TIGR02937">
    <property type="entry name" value="sigma70-ECF"/>
    <property type="match status" value="1"/>
</dbReference>
<feature type="domain" description="RNA polymerase sigma-70 region 2" evidence="6">
    <location>
        <begin position="23"/>
        <end position="85"/>
    </location>
</feature>
<dbReference type="Gene3D" id="1.10.10.10">
    <property type="entry name" value="Winged helix-like DNA-binding domain superfamily/Winged helix DNA-binding domain"/>
    <property type="match status" value="1"/>
</dbReference>
<dbReference type="AlphaFoldDB" id="A0A6N2X1M9"/>
<evidence type="ECO:0000256" key="2">
    <source>
        <dbReference type="ARBA" id="ARBA00023015"/>
    </source>
</evidence>
<dbReference type="InterPro" id="IPR036388">
    <property type="entry name" value="WH-like_DNA-bd_sf"/>
</dbReference>
<comment type="similarity">
    <text evidence="1">Belongs to the sigma-70 factor family. ECF subfamily.</text>
</comment>
<dbReference type="InterPro" id="IPR013324">
    <property type="entry name" value="RNA_pol_sigma_r3/r4-like"/>
</dbReference>
<evidence type="ECO:0000256" key="3">
    <source>
        <dbReference type="ARBA" id="ARBA00023082"/>
    </source>
</evidence>
<evidence type="ECO:0000256" key="1">
    <source>
        <dbReference type="ARBA" id="ARBA00010641"/>
    </source>
</evidence>
<dbReference type="InterPro" id="IPR039425">
    <property type="entry name" value="RNA_pol_sigma-70-like"/>
</dbReference>
<dbReference type="EMBL" id="CACRTF010000017">
    <property type="protein sequence ID" value="VYT48011.1"/>
    <property type="molecule type" value="Genomic_DNA"/>
</dbReference>
<dbReference type="InterPro" id="IPR007627">
    <property type="entry name" value="RNA_pol_sigma70_r2"/>
</dbReference>
<reference evidence="8" key="1">
    <citation type="submission" date="2019-11" db="EMBL/GenBank/DDBJ databases">
        <authorList>
            <person name="Feng L."/>
        </authorList>
    </citation>
    <scope>NUCLEOTIDE SEQUENCE</scope>
    <source>
        <strain evidence="8">CbolteaeLFYP116</strain>
    </source>
</reference>
<dbReference type="SUPFAM" id="SSF88659">
    <property type="entry name" value="Sigma3 and sigma4 domains of RNA polymerase sigma factors"/>
    <property type="match status" value="1"/>
</dbReference>
<organism evidence="8">
    <name type="scientific">Enterocloster bolteae</name>
    <dbReference type="NCBI Taxonomy" id="208479"/>
    <lineage>
        <taxon>Bacteria</taxon>
        <taxon>Bacillati</taxon>
        <taxon>Bacillota</taxon>
        <taxon>Clostridia</taxon>
        <taxon>Lachnospirales</taxon>
        <taxon>Lachnospiraceae</taxon>
        <taxon>Enterocloster</taxon>
    </lineage>
</organism>
<dbReference type="RefSeq" id="WP_156703777.1">
    <property type="nucleotide sequence ID" value="NZ_CACRTF010000017.1"/>
</dbReference>
<dbReference type="InterPro" id="IPR013325">
    <property type="entry name" value="RNA_pol_sigma_r2"/>
</dbReference>